<sequence>MRLPPATVPNNRYSTGVPPPLVSDGELLDRLTEVFRRHGYDGASLSVIAAATGLQRSSLYHRFPGGKEQMASEVARALGDHFGSQVLAPLDGDEPVEDRLAAVAQALLRFYDAGKAGCLLDVLTLGSPGPATTDALAEAARAWIAAFAAAAGQASFGPAEARRRAEDAIAAIEGGLVLARVTGDHKPFRRAVQRLGPMLTGNEGA</sequence>
<feature type="DNA-binding region" description="H-T-H motif" evidence="4">
    <location>
        <begin position="44"/>
        <end position="63"/>
    </location>
</feature>
<feature type="domain" description="HTH tetR-type" evidence="5">
    <location>
        <begin position="21"/>
        <end position="81"/>
    </location>
</feature>
<dbReference type="PANTHER" id="PTHR47506:SF1">
    <property type="entry name" value="HTH-TYPE TRANSCRIPTIONAL REGULATOR YJDC"/>
    <property type="match status" value="1"/>
</dbReference>
<evidence type="ECO:0000256" key="3">
    <source>
        <dbReference type="ARBA" id="ARBA00023163"/>
    </source>
</evidence>
<evidence type="ECO:0000313" key="6">
    <source>
        <dbReference type="EMBL" id="CAA9230038.1"/>
    </source>
</evidence>
<protein>
    <recommendedName>
        <fullName evidence="5">HTH tetR-type domain-containing protein</fullName>
    </recommendedName>
</protein>
<dbReference type="EMBL" id="CADCSZ010000071">
    <property type="protein sequence ID" value="CAA9230038.1"/>
    <property type="molecule type" value="Genomic_DNA"/>
</dbReference>
<reference evidence="6" key="1">
    <citation type="submission" date="2020-02" db="EMBL/GenBank/DDBJ databases">
        <authorList>
            <person name="Meier V. D."/>
        </authorList>
    </citation>
    <scope>NUCLEOTIDE SEQUENCE</scope>
    <source>
        <strain evidence="6">AVDCRST_MAG76</strain>
    </source>
</reference>
<dbReference type="PANTHER" id="PTHR47506">
    <property type="entry name" value="TRANSCRIPTIONAL REGULATORY PROTEIN"/>
    <property type="match status" value="1"/>
</dbReference>
<proteinExistence type="predicted"/>
<gene>
    <name evidence="6" type="ORF">AVDCRST_MAG76-1184</name>
</gene>
<dbReference type="SUPFAM" id="SSF48498">
    <property type="entry name" value="Tetracyclin repressor-like, C-terminal domain"/>
    <property type="match status" value="1"/>
</dbReference>
<name>A0A6J4HQL3_9ACTN</name>
<accession>A0A6J4HQL3</accession>
<dbReference type="AlphaFoldDB" id="A0A6J4HQL3"/>
<evidence type="ECO:0000256" key="4">
    <source>
        <dbReference type="PROSITE-ProRule" id="PRU00335"/>
    </source>
</evidence>
<dbReference type="Pfam" id="PF21993">
    <property type="entry name" value="TetR_C_13_2"/>
    <property type="match status" value="1"/>
</dbReference>
<dbReference type="GO" id="GO:0003677">
    <property type="term" value="F:DNA binding"/>
    <property type="evidence" value="ECO:0007669"/>
    <property type="project" value="UniProtKB-UniRule"/>
</dbReference>
<organism evidence="6">
    <name type="scientific">uncultured Acidimicrobiales bacterium</name>
    <dbReference type="NCBI Taxonomy" id="310071"/>
    <lineage>
        <taxon>Bacteria</taxon>
        <taxon>Bacillati</taxon>
        <taxon>Actinomycetota</taxon>
        <taxon>Acidimicrobiia</taxon>
        <taxon>Acidimicrobiales</taxon>
        <taxon>environmental samples</taxon>
    </lineage>
</organism>
<evidence type="ECO:0000259" key="5">
    <source>
        <dbReference type="PROSITE" id="PS50977"/>
    </source>
</evidence>
<dbReference type="PROSITE" id="PS50977">
    <property type="entry name" value="HTH_TETR_2"/>
    <property type="match status" value="1"/>
</dbReference>
<dbReference type="InterPro" id="IPR009057">
    <property type="entry name" value="Homeodomain-like_sf"/>
</dbReference>
<dbReference type="Gene3D" id="1.10.357.10">
    <property type="entry name" value="Tetracycline Repressor, domain 2"/>
    <property type="match status" value="1"/>
</dbReference>
<dbReference type="Pfam" id="PF00440">
    <property type="entry name" value="TetR_N"/>
    <property type="match status" value="1"/>
</dbReference>
<keyword evidence="3" id="KW-0804">Transcription</keyword>
<dbReference type="InterPro" id="IPR001647">
    <property type="entry name" value="HTH_TetR"/>
</dbReference>
<dbReference type="SUPFAM" id="SSF46689">
    <property type="entry name" value="Homeodomain-like"/>
    <property type="match status" value="1"/>
</dbReference>
<dbReference type="InterPro" id="IPR036271">
    <property type="entry name" value="Tet_transcr_reg_TetR-rel_C_sf"/>
</dbReference>
<dbReference type="InterPro" id="IPR054156">
    <property type="entry name" value="YxaF_TetR_C"/>
</dbReference>
<keyword evidence="2 4" id="KW-0238">DNA-binding</keyword>
<evidence type="ECO:0000256" key="2">
    <source>
        <dbReference type="ARBA" id="ARBA00023125"/>
    </source>
</evidence>
<evidence type="ECO:0000256" key="1">
    <source>
        <dbReference type="ARBA" id="ARBA00023015"/>
    </source>
</evidence>
<keyword evidence="1" id="KW-0805">Transcription regulation</keyword>